<dbReference type="PANTHER" id="PTHR44196:SF1">
    <property type="entry name" value="DEHYDROGENASE_REDUCTASE SDR FAMILY MEMBER 7B"/>
    <property type="match status" value="1"/>
</dbReference>
<keyword evidence="5" id="KW-1185">Reference proteome</keyword>
<protein>
    <submittedName>
        <fullName evidence="4">SDR family oxidoreductase</fullName>
    </submittedName>
</protein>
<dbReference type="SUPFAM" id="SSF51735">
    <property type="entry name" value="NAD(P)-binding Rossmann-fold domains"/>
    <property type="match status" value="1"/>
</dbReference>
<evidence type="ECO:0000256" key="2">
    <source>
        <dbReference type="ARBA" id="ARBA00023002"/>
    </source>
</evidence>
<dbReference type="InterPro" id="IPR002347">
    <property type="entry name" value="SDR_fam"/>
</dbReference>
<gene>
    <name evidence="4" type="ORF">GCM10022204_07150</name>
</gene>
<evidence type="ECO:0000256" key="3">
    <source>
        <dbReference type="SAM" id="MobiDB-lite"/>
    </source>
</evidence>
<evidence type="ECO:0000313" key="4">
    <source>
        <dbReference type="EMBL" id="GAA3693970.1"/>
    </source>
</evidence>
<accession>A0ABP7CSG8</accession>
<evidence type="ECO:0000256" key="1">
    <source>
        <dbReference type="ARBA" id="ARBA00006484"/>
    </source>
</evidence>
<dbReference type="EMBL" id="BAAAYX010000002">
    <property type="protein sequence ID" value="GAA3693970.1"/>
    <property type="molecule type" value="Genomic_DNA"/>
</dbReference>
<reference evidence="5" key="1">
    <citation type="journal article" date="2019" name="Int. J. Syst. Evol. Microbiol.">
        <title>The Global Catalogue of Microorganisms (GCM) 10K type strain sequencing project: providing services to taxonomists for standard genome sequencing and annotation.</title>
        <authorList>
            <consortium name="The Broad Institute Genomics Platform"/>
            <consortium name="The Broad Institute Genome Sequencing Center for Infectious Disease"/>
            <person name="Wu L."/>
            <person name="Ma J."/>
        </authorList>
    </citation>
    <scope>NUCLEOTIDE SEQUENCE [LARGE SCALE GENOMIC DNA]</scope>
    <source>
        <strain evidence="5">JCM 16548</strain>
    </source>
</reference>
<sequence>MELSSQSDAGSPVSSESAADRTGTTAPTEDSPDSSGAGASRPVALVAGGSRGLGLLIARELHHSGFVPVIAARSADELSRAADQLATEGITARTEVMDVSRAEQVTEVITRVEATSGPIEVLICVAGVIRVAPLTAVQRSDFVEAVDVMLWGPVNTALAVVPGMRARGSGRIGIVTSIGGVIPAPHLLPYSTAKFAAVGFGRGLRAELAGTGVSVTTVVPGLMRTGSHLRATFRGDVEREYAWFATAATLPLLSMDAGRAARRMVAAVLTGRPVLLLTPLARLAPRVDALLPRVGSAVLGLTSRLLPAWPADQPASPPVEGREIEARANPRVRRLLRRLTGLGRRAADRTNE</sequence>
<proteinExistence type="inferred from homology"/>
<dbReference type="RefSeq" id="WP_344810896.1">
    <property type="nucleotide sequence ID" value="NZ_BAAAYX010000002.1"/>
</dbReference>
<organism evidence="4 5">
    <name type="scientific">Microlunatus aurantiacus</name>
    <dbReference type="NCBI Taxonomy" id="446786"/>
    <lineage>
        <taxon>Bacteria</taxon>
        <taxon>Bacillati</taxon>
        <taxon>Actinomycetota</taxon>
        <taxon>Actinomycetes</taxon>
        <taxon>Propionibacteriales</taxon>
        <taxon>Propionibacteriaceae</taxon>
        <taxon>Microlunatus</taxon>
    </lineage>
</organism>
<comment type="caution">
    <text evidence="4">The sequence shown here is derived from an EMBL/GenBank/DDBJ whole genome shotgun (WGS) entry which is preliminary data.</text>
</comment>
<feature type="compositionally biased region" description="Polar residues" evidence="3">
    <location>
        <begin position="1"/>
        <end position="28"/>
    </location>
</feature>
<feature type="region of interest" description="Disordered" evidence="3">
    <location>
        <begin position="1"/>
        <end position="42"/>
    </location>
</feature>
<comment type="similarity">
    <text evidence="1">Belongs to the short-chain dehydrogenases/reductases (SDR) family.</text>
</comment>
<dbReference type="Gene3D" id="3.40.50.720">
    <property type="entry name" value="NAD(P)-binding Rossmann-like Domain"/>
    <property type="match status" value="1"/>
</dbReference>
<dbReference type="PROSITE" id="PS00061">
    <property type="entry name" value="ADH_SHORT"/>
    <property type="match status" value="1"/>
</dbReference>
<dbReference type="InterPro" id="IPR036291">
    <property type="entry name" value="NAD(P)-bd_dom_sf"/>
</dbReference>
<name>A0ABP7CSG8_9ACTN</name>
<dbReference type="PANTHER" id="PTHR44196">
    <property type="entry name" value="DEHYDROGENASE/REDUCTASE SDR FAMILY MEMBER 7B"/>
    <property type="match status" value="1"/>
</dbReference>
<evidence type="ECO:0000313" key="5">
    <source>
        <dbReference type="Proteomes" id="UP001500051"/>
    </source>
</evidence>
<dbReference type="Pfam" id="PF00106">
    <property type="entry name" value="adh_short"/>
    <property type="match status" value="1"/>
</dbReference>
<dbReference type="PRINTS" id="PR00081">
    <property type="entry name" value="GDHRDH"/>
</dbReference>
<dbReference type="Proteomes" id="UP001500051">
    <property type="component" value="Unassembled WGS sequence"/>
</dbReference>
<keyword evidence="2" id="KW-0560">Oxidoreductase</keyword>
<dbReference type="InterPro" id="IPR020904">
    <property type="entry name" value="Sc_DH/Rdtase_CS"/>
</dbReference>
<dbReference type="CDD" id="cd05233">
    <property type="entry name" value="SDR_c"/>
    <property type="match status" value="1"/>
</dbReference>